<dbReference type="Pfam" id="PF00392">
    <property type="entry name" value="GntR"/>
    <property type="match status" value="1"/>
</dbReference>
<dbReference type="InterPro" id="IPR036388">
    <property type="entry name" value="WH-like_DNA-bd_sf"/>
</dbReference>
<keyword evidence="3" id="KW-0804">Transcription</keyword>
<evidence type="ECO:0000259" key="4">
    <source>
        <dbReference type="PROSITE" id="PS50949"/>
    </source>
</evidence>
<evidence type="ECO:0000313" key="6">
    <source>
        <dbReference type="Proteomes" id="UP000076586"/>
    </source>
</evidence>
<dbReference type="EMBL" id="BDCR01000002">
    <property type="protein sequence ID" value="GAT62481.1"/>
    <property type="molecule type" value="Genomic_DNA"/>
</dbReference>
<proteinExistence type="predicted"/>
<dbReference type="InterPro" id="IPR028082">
    <property type="entry name" value="Peripla_BP_I"/>
</dbReference>
<dbReference type="CDD" id="cd07377">
    <property type="entry name" value="WHTH_GntR"/>
    <property type="match status" value="1"/>
</dbReference>
<dbReference type="PRINTS" id="PR00035">
    <property type="entry name" value="HTHGNTR"/>
</dbReference>
<keyword evidence="6" id="KW-1185">Reference proteome</keyword>
<evidence type="ECO:0000256" key="1">
    <source>
        <dbReference type="ARBA" id="ARBA00023015"/>
    </source>
</evidence>
<dbReference type="AlphaFoldDB" id="A0A170ZB29"/>
<keyword evidence="1" id="KW-0805">Transcription regulation</keyword>
<dbReference type="Proteomes" id="UP000076586">
    <property type="component" value="Unassembled WGS sequence"/>
</dbReference>
<dbReference type="GO" id="GO:0003700">
    <property type="term" value="F:DNA-binding transcription factor activity"/>
    <property type="evidence" value="ECO:0007669"/>
    <property type="project" value="InterPro"/>
</dbReference>
<gene>
    <name evidence="5" type="ORF">PJIAN_240</name>
</gene>
<protein>
    <submittedName>
        <fullName evidence="5">DNA-binding transcriptional regulator YhcF, GntR family</fullName>
    </submittedName>
</protein>
<name>A0A170ZB29_9BACT</name>
<dbReference type="Gene3D" id="3.40.50.2300">
    <property type="match status" value="2"/>
</dbReference>
<feature type="domain" description="HTH gntR-type" evidence="4">
    <location>
        <begin position="7"/>
        <end position="75"/>
    </location>
</feature>
<dbReference type="Gene3D" id="1.10.10.10">
    <property type="entry name" value="Winged helix-like DNA-binding domain superfamily/Winged helix DNA-binding domain"/>
    <property type="match status" value="1"/>
</dbReference>
<dbReference type="PROSITE" id="PS50949">
    <property type="entry name" value="HTH_GNTR"/>
    <property type="match status" value="1"/>
</dbReference>
<dbReference type="OrthoDB" id="742238at2"/>
<dbReference type="PANTHER" id="PTHR38445">
    <property type="entry name" value="HTH-TYPE TRANSCRIPTIONAL REPRESSOR YTRA"/>
    <property type="match status" value="1"/>
</dbReference>
<dbReference type="SUPFAM" id="SSF46785">
    <property type="entry name" value="Winged helix' DNA-binding domain"/>
    <property type="match status" value="1"/>
</dbReference>
<reference evidence="6" key="2">
    <citation type="journal article" date="2017" name="Genome Announc.">
        <title>Draft genome sequence of Paludibacter jiangxiensis NM7(T), a propionate-producing fermentative bacterium.</title>
        <authorList>
            <person name="Qiu Y.-L."/>
            <person name="Tourlousse D.M."/>
            <person name="Matsuura N."/>
            <person name="Ohashi A."/>
            <person name="Sekiguchi Y."/>
        </authorList>
    </citation>
    <scope>NUCLEOTIDE SEQUENCE [LARGE SCALE GENOMIC DNA]</scope>
    <source>
        <strain evidence="6">NM7</strain>
    </source>
</reference>
<evidence type="ECO:0000256" key="2">
    <source>
        <dbReference type="ARBA" id="ARBA00023125"/>
    </source>
</evidence>
<accession>A0A170ZB29</accession>
<dbReference type="SMART" id="SM00345">
    <property type="entry name" value="HTH_GNTR"/>
    <property type="match status" value="1"/>
</dbReference>
<dbReference type="GO" id="GO:0003677">
    <property type="term" value="F:DNA binding"/>
    <property type="evidence" value="ECO:0007669"/>
    <property type="project" value="UniProtKB-KW"/>
</dbReference>
<evidence type="ECO:0000313" key="5">
    <source>
        <dbReference type="EMBL" id="GAT62481.1"/>
    </source>
</evidence>
<dbReference type="InterPro" id="IPR036390">
    <property type="entry name" value="WH_DNA-bd_sf"/>
</dbReference>
<evidence type="ECO:0000256" key="3">
    <source>
        <dbReference type="ARBA" id="ARBA00023163"/>
    </source>
</evidence>
<dbReference type="RefSeq" id="WP_068702844.1">
    <property type="nucleotide sequence ID" value="NZ_BDCR01000002.1"/>
</dbReference>
<dbReference type="PANTHER" id="PTHR38445:SF10">
    <property type="entry name" value="GNTR-FAMILY TRANSCRIPTIONAL REGULATOR"/>
    <property type="match status" value="1"/>
</dbReference>
<comment type="caution">
    <text evidence="5">The sequence shown here is derived from an EMBL/GenBank/DDBJ whole genome shotgun (WGS) entry which is preliminary data.</text>
</comment>
<reference evidence="6" key="1">
    <citation type="submission" date="2016-04" db="EMBL/GenBank/DDBJ databases">
        <title>Draft genome sequence of Paludibacter jiangxiensis strain NM7.</title>
        <authorList>
            <person name="Qiu Y."/>
            <person name="Matsuura N."/>
            <person name="Ohashi A."/>
            <person name="Tourlousse M.D."/>
            <person name="Sekiguchi Y."/>
        </authorList>
    </citation>
    <scope>NUCLEOTIDE SEQUENCE [LARGE SCALE GENOMIC DNA]</scope>
    <source>
        <strain evidence="6">NM7</strain>
    </source>
</reference>
<sequence>MKFSNKVSKVNQVIDHITSEIADGVYALDDRLPSVNELSQKIHVSRDTVFKAYKELKQRGLIDAAPMKGYFVLDEVKRVLLLLDVYSPFKEKLYNAFVENLPENVKVDLLFHQYNEKLFDMIVGDSIGKYNSYVVMNFRYDEMTPSLLKLPSSKLLLLDFCSFPKEGLSYIGQNFDEGFYAVLESALEQLRKYKRLVFVFPEDSVHPKGAGDAFARFCRDYHFNYEVQRIHFQATDLSEGDAYVCIMTDDLVAVVAAANKAGYKFGKEVGVAVYNDMPLLEIIQEGVSAFSIDFARLGEMAASFVMTGEKIQVDMPTCFVERKSL</sequence>
<organism evidence="5 6">
    <name type="scientific">Paludibacter jiangxiensis</name>
    <dbReference type="NCBI Taxonomy" id="681398"/>
    <lineage>
        <taxon>Bacteria</taxon>
        <taxon>Pseudomonadati</taxon>
        <taxon>Bacteroidota</taxon>
        <taxon>Bacteroidia</taxon>
        <taxon>Bacteroidales</taxon>
        <taxon>Paludibacteraceae</taxon>
        <taxon>Paludibacter</taxon>
    </lineage>
</organism>
<keyword evidence="2 5" id="KW-0238">DNA-binding</keyword>
<dbReference type="InterPro" id="IPR000524">
    <property type="entry name" value="Tscrpt_reg_HTH_GntR"/>
</dbReference>
<dbReference type="SUPFAM" id="SSF53822">
    <property type="entry name" value="Periplasmic binding protein-like I"/>
    <property type="match status" value="1"/>
</dbReference>
<dbReference type="STRING" id="681398.PJIAN_240"/>